<evidence type="ECO:0000259" key="2">
    <source>
        <dbReference type="Pfam" id="PF04909"/>
    </source>
</evidence>
<dbReference type="GO" id="GO:0019748">
    <property type="term" value="P:secondary metabolic process"/>
    <property type="evidence" value="ECO:0007669"/>
    <property type="project" value="TreeGrafter"/>
</dbReference>
<reference evidence="3" key="1">
    <citation type="submission" date="2020-05" db="EMBL/GenBank/DDBJ databases">
        <authorList>
            <person name="Chiriac C."/>
            <person name="Salcher M."/>
            <person name="Ghai R."/>
            <person name="Kavagutti S V."/>
        </authorList>
    </citation>
    <scope>NUCLEOTIDE SEQUENCE</scope>
</reference>
<feature type="domain" description="Amidohydrolase-related" evidence="2">
    <location>
        <begin position="149"/>
        <end position="394"/>
    </location>
</feature>
<dbReference type="SUPFAM" id="SSF51556">
    <property type="entry name" value="Metallo-dependent hydrolases"/>
    <property type="match status" value="1"/>
</dbReference>
<dbReference type="InterPro" id="IPR032466">
    <property type="entry name" value="Metal_Hydrolase"/>
</dbReference>
<dbReference type="EMBL" id="CAEZZP010000037">
    <property type="protein sequence ID" value="CAB4770262.1"/>
    <property type="molecule type" value="Genomic_DNA"/>
</dbReference>
<dbReference type="GO" id="GO:0016831">
    <property type="term" value="F:carboxy-lyase activity"/>
    <property type="evidence" value="ECO:0007669"/>
    <property type="project" value="InterPro"/>
</dbReference>
<evidence type="ECO:0000256" key="1">
    <source>
        <dbReference type="ARBA" id="ARBA00023239"/>
    </source>
</evidence>
<name>A0A6J6VD31_9ZZZZ</name>
<dbReference type="AlphaFoldDB" id="A0A6J6VD31"/>
<dbReference type="GO" id="GO:0016787">
    <property type="term" value="F:hydrolase activity"/>
    <property type="evidence" value="ECO:0007669"/>
    <property type="project" value="InterPro"/>
</dbReference>
<sequence length="452" mass="51298">MTAIDNPLTREANPYIDPYLDVPANDPYIIVSADSHAGLPTAEYRGYLEKKFHPQFDEFLAEREQALEQSTMLGTRNEDYAKKWFEEHEEALRSGWEAGRRDQELDGDGVAGEIIFPDADAVESRTCVPFGAGLGLSGDMDPELGLAGSIAHNRWLAELCSESPERRRGMALIPITADLTRVLAEIRRAKESGLGGVMIPAMWVNQLPYHDRHYDPVWALCEELNMPISTHSGPASRDEYDNHLGIYVTEVVWWPARPLWFMLWSGVFERFPGLRFGVTEAGCWWLPPQIWFWDRLALGQKGTEKLGGDPFKGAIKMLPSEYIDRNVYIGASNTKRRELGMRYEIGVGNIMWGNDFPHPEGTWPNTRAWLTKTFHDIPIDETRLMVGLSAAELFSFDLAKLKVHADRMAPRPSDFGQVTDMDPTGQRLTDRWAPVKEVGRHWLTEHDFSLIP</sequence>
<protein>
    <submittedName>
        <fullName evidence="3">Unannotated protein</fullName>
    </submittedName>
</protein>
<evidence type="ECO:0000313" key="3">
    <source>
        <dbReference type="EMBL" id="CAB4770262.1"/>
    </source>
</evidence>
<keyword evidence="1" id="KW-0456">Lyase</keyword>
<accession>A0A6J6VD31</accession>
<dbReference type="InterPro" id="IPR006680">
    <property type="entry name" value="Amidohydro-rel"/>
</dbReference>
<dbReference type="PANTHER" id="PTHR21240">
    <property type="entry name" value="2-AMINO-3-CARBOXYLMUCONATE-6-SEMIALDEHYDE DECARBOXYLASE"/>
    <property type="match status" value="1"/>
</dbReference>
<proteinExistence type="predicted"/>
<dbReference type="InterPro" id="IPR032465">
    <property type="entry name" value="ACMSD"/>
</dbReference>
<dbReference type="GO" id="GO:0005737">
    <property type="term" value="C:cytoplasm"/>
    <property type="evidence" value="ECO:0007669"/>
    <property type="project" value="TreeGrafter"/>
</dbReference>
<gene>
    <name evidence="3" type="ORF">UFOPK2880_00777</name>
</gene>
<organism evidence="3">
    <name type="scientific">freshwater metagenome</name>
    <dbReference type="NCBI Taxonomy" id="449393"/>
    <lineage>
        <taxon>unclassified sequences</taxon>
        <taxon>metagenomes</taxon>
        <taxon>ecological metagenomes</taxon>
    </lineage>
</organism>
<dbReference type="Gene3D" id="3.20.20.140">
    <property type="entry name" value="Metal-dependent hydrolases"/>
    <property type="match status" value="1"/>
</dbReference>
<dbReference type="PANTHER" id="PTHR21240:SF28">
    <property type="entry name" value="ISO-OROTATE DECARBOXYLASE (EUROFUNG)"/>
    <property type="match status" value="1"/>
</dbReference>
<dbReference type="Pfam" id="PF04909">
    <property type="entry name" value="Amidohydro_2"/>
    <property type="match status" value="1"/>
</dbReference>